<evidence type="ECO:0000313" key="7">
    <source>
        <dbReference type="EMBL" id="MFC5745329.1"/>
    </source>
</evidence>
<evidence type="ECO:0000256" key="4">
    <source>
        <dbReference type="ARBA" id="ARBA00022840"/>
    </source>
</evidence>
<dbReference type="InterPro" id="IPR003593">
    <property type="entry name" value="AAA+_ATPase"/>
</dbReference>
<dbReference type="Gene3D" id="3.40.50.300">
    <property type="entry name" value="P-loop containing nucleotide triphosphate hydrolases"/>
    <property type="match status" value="1"/>
</dbReference>
<protein>
    <submittedName>
        <fullName evidence="7">ABC transporter ATP-binding protein</fullName>
    </submittedName>
</protein>
<gene>
    <name evidence="7" type="ORF">ACFPZN_06895</name>
</gene>
<dbReference type="Pfam" id="PF00005">
    <property type="entry name" value="ABC_tran"/>
    <property type="match status" value="1"/>
</dbReference>
<comment type="caution">
    <text evidence="7">The sequence shown here is derived from an EMBL/GenBank/DDBJ whole genome shotgun (WGS) entry which is preliminary data.</text>
</comment>
<dbReference type="PANTHER" id="PTHR43820:SF4">
    <property type="entry name" value="HIGH-AFFINITY BRANCHED-CHAIN AMINO ACID TRANSPORT ATP-BINDING PROTEIN LIVF"/>
    <property type="match status" value="1"/>
</dbReference>
<keyword evidence="5" id="KW-0029">Amino-acid transport</keyword>
<dbReference type="PANTHER" id="PTHR43820">
    <property type="entry name" value="HIGH-AFFINITY BRANCHED-CHAIN AMINO ACID TRANSPORT ATP-BINDING PROTEIN LIVF"/>
    <property type="match status" value="1"/>
</dbReference>
<dbReference type="RefSeq" id="WP_378280952.1">
    <property type="nucleotide sequence ID" value="NZ_JBHSON010000007.1"/>
</dbReference>
<dbReference type="InterPro" id="IPR017871">
    <property type="entry name" value="ABC_transporter-like_CS"/>
</dbReference>
<organism evidence="7 8">
    <name type="scientific">Actinomadura rugatobispora</name>
    <dbReference type="NCBI Taxonomy" id="1994"/>
    <lineage>
        <taxon>Bacteria</taxon>
        <taxon>Bacillati</taxon>
        <taxon>Actinomycetota</taxon>
        <taxon>Actinomycetes</taxon>
        <taxon>Streptosporangiales</taxon>
        <taxon>Thermomonosporaceae</taxon>
        <taxon>Actinomadura</taxon>
    </lineage>
</organism>
<proteinExistence type="inferred from homology"/>
<feature type="domain" description="ABC transporter" evidence="6">
    <location>
        <begin position="15"/>
        <end position="236"/>
    </location>
</feature>
<evidence type="ECO:0000256" key="3">
    <source>
        <dbReference type="ARBA" id="ARBA00022741"/>
    </source>
</evidence>
<keyword evidence="2" id="KW-0813">Transport</keyword>
<dbReference type="PROSITE" id="PS50893">
    <property type="entry name" value="ABC_TRANSPORTER_2"/>
    <property type="match status" value="1"/>
</dbReference>
<dbReference type="SMART" id="SM00382">
    <property type="entry name" value="AAA"/>
    <property type="match status" value="1"/>
</dbReference>
<evidence type="ECO:0000259" key="6">
    <source>
        <dbReference type="PROSITE" id="PS50893"/>
    </source>
</evidence>
<evidence type="ECO:0000256" key="1">
    <source>
        <dbReference type="ARBA" id="ARBA00005417"/>
    </source>
</evidence>
<name>A0ABW0ZTX2_9ACTN</name>
<evidence type="ECO:0000313" key="8">
    <source>
        <dbReference type="Proteomes" id="UP001596074"/>
    </source>
</evidence>
<keyword evidence="4 7" id="KW-0067">ATP-binding</keyword>
<evidence type="ECO:0000256" key="2">
    <source>
        <dbReference type="ARBA" id="ARBA00022448"/>
    </source>
</evidence>
<dbReference type="PROSITE" id="PS00211">
    <property type="entry name" value="ABC_TRANSPORTER_1"/>
    <property type="match status" value="1"/>
</dbReference>
<dbReference type="InterPro" id="IPR052156">
    <property type="entry name" value="BCAA_Transport_ATP-bd_LivF"/>
</dbReference>
<dbReference type="SUPFAM" id="SSF52540">
    <property type="entry name" value="P-loop containing nucleoside triphosphate hydrolases"/>
    <property type="match status" value="1"/>
</dbReference>
<sequence>MLKRQERTPAGETLLEVRGLRAGYGAGAVVRDLDLTVVSGEVVALVGPNGAGKTTTLLTLAGELSPLAGEISFFGDSRPQRLHQRASRGLGLVTEERSVFMRLTTMENLRVGRCDIDYALDLFPELKSKLRMTAGLLSGGEQQMLTLARALSRSPRLLFVDELSLGLAPLAVDRLLTAVRRAADDGLGVLLVEQHVDKVLKLADTAIVLRRGTVEMAAPAAELRERFHEIEASYLQGGGRSDHHDDESVEVSR</sequence>
<dbReference type="GO" id="GO:0005524">
    <property type="term" value="F:ATP binding"/>
    <property type="evidence" value="ECO:0007669"/>
    <property type="project" value="UniProtKB-KW"/>
</dbReference>
<keyword evidence="8" id="KW-1185">Reference proteome</keyword>
<reference evidence="8" key="1">
    <citation type="journal article" date="2019" name="Int. J. Syst. Evol. Microbiol.">
        <title>The Global Catalogue of Microorganisms (GCM) 10K type strain sequencing project: providing services to taxonomists for standard genome sequencing and annotation.</title>
        <authorList>
            <consortium name="The Broad Institute Genomics Platform"/>
            <consortium name="The Broad Institute Genome Sequencing Center for Infectious Disease"/>
            <person name="Wu L."/>
            <person name="Ma J."/>
        </authorList>
    </citation>
    <scope>NUCLEOTIDE SEQUENCE [LARGE SCALE GENOMIC DNA]</scope>
    <source>
        <strain evidence="8">KCTC 42087</strain>
    </source>
</reference>
<dbReference type="EMBL" id="JBHSON010000007">
    <property type="protein sequence ID" value="MFC5745329.1"/>
    <property type="molecule type" value="Genomic_DNA"/>
</dbReference>
<dbReference type="InterPro" id="IPR027417">
    <property type="entry name" value="P-loop_NTPase"/>
</dbReference>
<dbReference type="InterPro" id="IPR003439">
    <property type="entry name" value="ABC_transporter-like_ATP-bd"/>
</dbReference>
<comment type="similarity">
    <text evidence="1">Belongs to the ABC transporter superfamily.</text>
</comment>
<evidence type="ECO:0000256" key="5">
    <source>
        <dbReference type="ARBA" id="ARBA00022970"/>
    </source>
</evidence>
<dbReference type="Proteomes" id="UP001596074">
    <property type="component" value="Unassembled WGS sequence"/>
</dbReference>
<accession>A0ABW0ZTX2</accession>
<keyword evidence="3" id="KW-0547">Nucleotide-binding</keyword>